<keyword evidence="1" id="KW-0539">Nucleus</keyword>
<dbReference type="GO" id="GO:0005667">
    <property type="term" value="C:transcription regulator complex"/>
    <property type="evidence" value="ECO:0007669"/>
    <property type="project" value="TreeGrafter"/>
</dbReference>
<dbReference type="PROSITE" id="PS51031">
    <property type="entry name" value="BESS"/>
    <property type="match status" value="1"/>
</dbReference>
<protein>
    <recommendedName>
        <fullName evidence="7">MADF domain-containing protein</fullName>
    </recommendedName>
</protein>
<dbReference type="PANTHER" id="PTHR12243">
    <property type="entry name" value="MADF DOMAIN TRANSCRIPTION FACTOR"/>
    <property type="match status" value="1"/>
</dbReference>
<dbReference type="GO" id="GO:0005634">
    <property type="term" value="C:nucleus"/>
    <property type="evidence" value="ECO:0007669"/>
    <property type="project" value="UniProtKB-SubCell"/>
</dbReference>
<name>A0AA36GGA5_9BILA</name>
<feature type="compositionally biased region" description="Acidic residues" evidence="2">
    <location>
        <begin position="139"/>
        <end position="151"/>
    </location>
</feature>
<evidence type="ECO:0000313" key="5">
    <source>
        <dbReference type="EMBL" id="CAJ0587133.1"/>
    </source>
</evidence>
<dbReference type="Proteomes" id="UP001177023">
    <property type="component" value="Unassembled WGS sequence"/>
</dbReference>
<comment type="subcellular location">
    <subcellularLocation>
        <location evidence="1">Nucleus</location>
    </subcellularLocation>
</comment>
<dbReference type="InterPro" id="IPR039353">
    <property type="entry name" value="TF_Adf1"/>
</dbReference>
<sequence length="300" mass="34634">MMNSILDQSPVMAYVTGHQPTFNEKLISEVRKNPSLYNQTKRSFTDTMERMKIWDHIAAAIDPKVSGEFAKKRWLQLRDRYRKELKTAIRHNFSVPHRWCYFSHLSWLDPYLKDNLALATTQTRRDRADKSGLEGFFGDFDDGFDEPPFDEEASRGSRTPMSLEQILAATSQHGDYDDANPSHSGDSSPQPEPDVKPSTVKKENESETKQSVDNLPSFRPTPEENAALPTITWQLTQNHPSVRDWIDDEDMLFARIVGLKLRKMSEKQKKRTKADILTLLEDSDVEDLEICAKRPKRDFE</sequence>
<dbReference type="PANTHER" id="PTHR12243:SF60">
    <property type="entry name" value="SI:CH211-15D5.12-RELATED"/>
    <property type="match status" value="1"/>
</dbReference>
<evidence type="ECO:0000256" key="2">
    <source>
        <dbReference type="SAM" id="MobiDB-lite"/>
    </source>
</evidence>
<dbReference type="InterPro" id="IPR004210">
    <property type="entry name" value="BESS_motif"/>
</dbReference>
<dbReference type="InterPro" id="IPR006578">
    <property type="entry name" value="MADF-dom"/>
</dbReference>
<feature type="domain" description="MADF" evidence="3">
    <location>
        <begin position="25"/>
        <end position="113"/>
    </location>
</feature>
<comment type="caution">
    <text evidence="5">The sequence shown here is derived from an EMBL/GenBank/DDBJ whole genome shotgun (WGS) entry which is preliminary data.</text>
</comment>
<dbReference type="AlphaFoldDB" id="A0AA36GGA5"/>
<dbReference type="GO" id="GO:0006357">
    <property type="term" value="P:regulation of transcription by RNA polymerase II"/>
    <property type="evidence" value="ECO:0007669"/>
    <property type="project" value="TreeGrafter"/>
</dbReference>
<dbReference type="PROSITE" id="PS51029">
    <property type="entry name" value="MADF"/>
    <property type="match status" value="1"/>
</dbReference>
<dbReference type="EMBL" id="CATQJA010002709">
    <property type="protein sequence ID" value="CAJ0587133.1"/>
    <property type="molecule type" value="Genomic_DNA"/>
</dbReference>
<dbReference type="SMART" id="SM00595">
    <property type="entry name" value="MADF"/>
    <property type="match status" value="1"/>
</dbReference>
<dbReference type="GO" id="GO:0003677">
    <property type="term" value="F:DNA binding"/>
    <property type="evidence" value="ECO:0007669"/>
    <property type="project" value="InterPro"/>
</dbReference>
<accession>A0AA36GGA5</accession>
<keyword evidence="6" id="KW-1185">Reference proteome</keyword>
<dbReference type="Pfam" id="PF10545">
    <property type="entry name" value="MADF_DNA_bdg"/>
    <property type="match status" value="1"/>
</dbReference>
<organism evidence="5 6">
    <name type="scientific">Mesorhabditis spiculigera</name>
    <dbReference type="NCBI Taxonomy" id="96644"/>
    <lineage>
        <taxon>Eukaryota</taxon>
        <taxon>Metazoa</taxon>
        <taxon>Ecdysozoa</taxon>
        <taxon>Nematoda</taxon>
        <taxon>Chromadorea</taxon>
        <taxon>Rhabditida</taxon>
        <taxon>Rhabditina</taxon>
        <taxon>Rhabditomorpha</taxon>
        <taxon>Rhabditoidea</taxon>
        <taxon>Rhabditidae</taxon>
        <taxon>Mesorhabditinae</taxon>
        <taxon>Mesorhabditis</taxon>
    </lineage>
</organism>
<feature type="domain" description="BESS" evidence="4">
    <location>
        <begin position="247"/>
        <end position="286"/>
    </location>
</feature>
<feature type="non-terminal residue" evidence="5">
    <location>
        <position position="1"/>
    </location>
</feature>
<evidence type="ECO:0000313" key="6">
    <source>
        <dbReference type="Proteomes" id="UP001177023"/>
    </source>
</evidence>
<feature type="region of interest" description="Disordered" evidence="2">
    <location>
        <begin position="138"/>
        <end position="159"/>
    </location>
</feature>
<feature type="compositionally biased region" description="Basic and acidic residues" evidence="2">
    <location>
        <begin position="200"/>
        <end position="210"/>
    </location>
</feature>
<proteinExistence type="predicted"/>
<evidence type="ECO:0000256" key="1">
    <source>
        <dbReference type="PROSITE-ProRule" id="PRU00371"/>
    </source>
</evidence>
<feature type="region of interest" description="Disordered" evidence="2">
    <location>
        <begin position="173"/>
        <end position="224"/>
    </location>
</feature>
<reference evidence="5" key="1">
    <citation type="submission" date="2023-06" db="EMBL/GenBank/DDBJ databases">
        <authorList>
            <person name="Delattre M."/>
        </authorList>
    </citation>
    <scope>NUCLEOTIDE SEQUENCE</scope>
    <source>
        <strain evidence="5">AF72</strain>
    </source>
</reference>
<gene>
    <name evidence="5" type="ORF">MSPICULIGERA_LOCUS25110</name>
</gene>
<evidence type="ECO:0000259" key="4">
    <source>
        <dbReference type="PROSITE" id="PS51031"/>
    </source>
</evidence>
<evidence type="ECO:0000259" key="3">
    <source>
        <dbReference type="PROSITE" id="PS51029"/>
    </source>
</evidence>
<evidence type="ECO:0008006" key="7">
    <source>
        <dbReference type="Google" id="ProtNLM"/>
    </source>
</evidence>